<dbReference type="RefSeq" id="WP_162657776.1">
    <property type="nucleotide sequence ID" value="NZ_LR593887.1"/>
</dbReference>
<evidence type="ECO:0000256" key="3">
    <source>
        <dbReference type="SAM" id="Phobius"/>
    </source>
</evidence>
<feature type="coiled-coil region" evidence="1">
    <location>
        <begin position="236"/>
        <end position="263"/>
    </location>
</feature>
<keyword evidence="5" id="KW-1185">Reference proteome</keyword>
<keyword evidence="1" id="KW-0175">Coiled coil</keyword>
<dbReference type="InParanoid" id="A0A6C2YN37"/>
<feature type="compositionally biased region" description="Pro residues" evidence="2">
    <location>
        <begin position="285"/>
        <end position="294"/>
    </location>
</feature>
<evidence type="ECO:0000256" key="1">
    <source>
        <dbReference type="SAM" id="Coils"/>
    </source>
</evidence>
<accession>A0A6C2YN37</accession>
<feature type="transmembrane region" description="Helical" evidence="3">
    <location>
        <begin position="63"/>
        <end position="84"/>
    </location>
</feature>
<feature type="region of interest" description="Disordered" evidence="2">
    <location>
        <begin position="263"/>
        <end position="334"/>
    </location>
</feature>
<dbReference type="AlphaFoldDB" id="A0A6C2YN37"/>
<gene>
    <name evidence="4" type="ORF">GMBLW1_13410</name>
</gene>
<dbReference type="EMBL" id="LR586016">
    <property type="protein sequence ID" value="VIP02619.1"/>
    <property type="molecule type" value="Genomic_DNA"/>
</dbReference>
<proteinExistence type="predicted"/>
<organism evidence="4">
    <name type="scientific">Tuwongella immobilis</name>
    <dbReference type="NCBI Taxonomy" id="692036"/>
    <lineage>
        <taxon>Bacteria</taxon>
        <taxon>Pseudomonadati</taxon>
        <taxon>Planctomycetota</taxon>
        <taxon>Planctomycetia</taxon>
        <taxon>Gemmatales</taxon>
        <taxon>Gemmataceae</taxon>
        <taxon>Tuwongella</taxon>
    </lineage>
</organism>
<evidence type="ECO:0000313" key="5">
    <source>
        <dbReference type="Proteomes" id="UP000464378"/>
    </source>
</evidence>
<reference evidence="4" key="1">
    <citation type="submission" date="2019-04" db="EMBL/GenBank/DDBJ databases">
        <authorList>
            <consortium name="Science for Life Laboratories"/>
        </authorList>
    </citation>
    <scope>NUCLEOTIDE SEQUENCE</scope>
    <source>
        <strain evidence="4">MBLW1</strain>
    </source>
</reference>
<keyword evidence="3" id="KW-1133">Transmembrane helix</keyword>
<feature type="coiled-coil region" evidence="1">
    <location>
        <begin position="84"/>
        <end position="111"/>
    </location>
</feature>
<name>A0A6C2YN37_9BACT</name>
<evidence type="ECO:0000313" key="4">
    <source>
        <dbReference type="EMBL" id="VIP02619.1"/>
    </source>
</evidence>
<dbReference type="Proteomes" id="UP000464378">
    <property type="component" value="Chromosome"/>
</dbReference>
<feature type="compositionally biased region" description="Low complexity" evidence="2">
    <location>
        <begin position="295"/>
        <end position="309"/>
    </location>
</feature>
<evidence type="ECO:0000256" key="2">
    <source>
        <dbReference type="SAM" id="MobiDB-lite"/>
    </source>
</evidence>
<feature type="region of interest" description="Disordered" evidence="2">
    <location>
        <begin position="1"/>
        <end position="56"/>
    </location>
</feature>
<protein>
    <submittedName>
        <fullName evidence="4">Uncharacterized protein</fullName>
    </submittedName>
</protein>
<dbReference type="EMBL" id="LR593887">
    <property type="protein sequence ID" value="VTS01945.1"/>
    <property type="molecule type" value="Genomic_DNA"/>
</dbReference>
<dbReference type="KEGG" id="tim:GMBLW1_13410"/>
<sequence length="334" mass="36795">MAKKFGTPDSSMDAGERQSEEIVLSSESVHAGTGNRTGIDHPSRIGSPTNPSPAPAQEEKISLFWRVFGGTILSIVALVAVTLYNSMNNAINELRGELHRINEARADLIKKDEFNSRNSQMWTRVQELGTLQVAQTSMKEQLAQVSERLTSLTKDHKDQLEASRNLIAGIRERMGPLEEGLKQAEKDRSNFATLKERVGPLEDGVKQSEKDHGLIVAMQTALANLQERIGTREQQLKDIDLDSKALTKELLDLRERLAKLEVSSDRKTPTRTTNLSRPIRVTPPMADPMSPPANPGTAPTPMVMPVVPGYELLPMPRPSSEPTPTPMPTPMPGE</sequence>
<keyword evidence="3" id="KW-0472">Membrane</keyword>
<feature type="compositionally biased region" description="Pro residues" evidence="2">
    <location>
        <begin position="315"/>
        <end position="334"/>
    </location>
</feature>
<keyword evidence="3" id="KW-0812">Transmembrane</keyword>